<dbReference type="OrthoDB" id="3270336at2759"/>
<proteinExistence type="predicted"/>
<dbReference type="GeneID" id="63820239"/>
<reference evidence="1 3" key="1">
    <citation type="journal article" date="2016" name="Mol. Biol. Evol.">
        <title>Comparative Genomics of Early-Diverging Mushroom-Forming Fungi Provides Insights into the Origins of Lignocellulose Decay Capabilities.</title>
        <authorList>
            <person name="Nagy L.G."/>
            <person name="Riley R."/>
            <person name="Tritt A."/>
            <person name="Adam C."/>
            <person name="Daum C."/>
            <person name="Floudas D."/>
            <person name="Sun H."/>
            <person name="Yadav J.S."/>
            <person name="Pangilinan J."/>
            <person name="Larsson K.H."/>
            <person name="Matsuura K."/>
            <person name="Barry K."/>
            <person name="Labutti K."/>
            <person name="Kuo R."/>
            <person name="Ohm R.A."/>
            <person name="Bhattacharya S.S."/>
            <person name="Shirouzu T."/>
            <person name="Yoshinaga Y."/>
            <person name="Martin F.M."/>
            <person name="Grigoriev I.V."/>
            <person name="Hibbett D.S."/>
        </authorList>
    </citation>
    <scope>NUCLEOTIDE SEQUENCE [LARGE SCALE GENOMIC DNA]</scope>
    <source>
        <strain evidence="1 3">93-53</strain>
    </source>
</reference>
<dbReference type="RefSeq" id="XP_040757246.1">
    <property type="nucleotide sequence ID" value="XM_040903208.1"/>
</dbReference>
<accession>A0A165AR92</accession>
<keyword evidence="3" id="KW-1185">Reference proteome</keyword>
<protein>
    <submittedName>
        <fullName evidence="1">Uncharacterized protein</fullName>
    </submittedName>
</protein>
<sequence>YRKVGWKPTETDYQEYLTHRRRLLENEPRMRAAAAAGGILWRLTFDFFDSRPLSLSNPSASIGSGPPVIDENCKFYDDFLMQEDLYTLCGVY</sequence>
<dbReference type="AlphaFoldDB" id="A0A165AR92"/>
<name>A0A165AR92_9APHY</name>
<evidence type="ECO:0000313" key="1">
    <source>
        <dbReference type="EMBL" id="KZS99505.1"/>
    </source>
</evidence>
<dbReference type="EMBL" id="KV427818">
    <property type="protein sequence ID" value="KZS99505.1"/>
    <property type="molecule type" value="Genomic_DNA"/>
</dbReference>
<feature type="non-terminal residue" evidence="1">
    <location>
        <position position="92"/>
    </location>
</feature>
<feature type="non-terminal residue" evidence="1">
    <location>
        <position position="1"/>
    </location>
</feature>
<organism evidence="1 3">
    <name type="scientific">Laetiporus sulphureus 93-53</name>
    <dbReference type="NCBI Taxonomy" id="1314785"/>
    <lineage>
        <taxon>Eukaryota</taxon>
        <taxon>Fungi</taxon>
        <taxon>Dikarya</taxon>
        <taxon>Basidiomycota</taxon>
        <taxon>Agaricomycotina</taxon>
        <taxon>Agaricomycetes</taxon>
        <taxon>Polyporales</taxon>
        <taxon>Laetiporus</taxon>
    </lineage>
</organism>
<gene>
    <name evidence="1" type="ORF">LAESUDRAFT_615411</name>
    <name evidence="2" type="ORF">LAESUDRAFT_617459</name>
</gene>
<evidence type="ECO:0000313" key="3">
    <source>
        <dbReference type="Proteomes" id="UP000076871"/>
    </source>
</evidence>
<dbReference type="EMBL" id="KV427716">
    <property type="protein sequence ID" value="KZS99789.1"/>
    <property type="molecule type" value="Genomic_DNA"/>
</dbReference>
<dbReference type="Proteomes" id="UP000076871">
    <property type="component" value="Unassembled WGS sequence"/>
</dbReference>
<evidence type="ECO:0000313" key="2">
    <source>
        <dbReference type="EMBL" id="KZS99789.1"/>
    </source>
</evidence>